<evidence type="ECO:0000256" key="3">
    <source>
        <dbReference type="ARBA" id="ARBA00022968"/>
    </source>
</evidence>
<dbReference type="InterPro" id="IPR051292">
    <property type="entry name" value="Xyl/GlcA_transferase"/>
</dbReference>
<keyword evidence="6" id="KW-0325">Glycoprotein</keyword>
<evidence type="ECO:0000313" key="9">
    <source>
        <dbReference type="Proteomes" id="UP000749646"/>
    </source>
</evidence>
<accession>A0A9P6MK35</accession>
<evidence type="ECO:0000256" key="6">
    <source>
        <dbReference type="ARBA" id="ARBA00023180"/>
    </source>
</evidence>
<evidence type="ECO:0008006" key="10">
    <source>
        <dbReference type="Google" id="ProtNLM"/>
    </source>
</evidence>
<keyword evidence="4 7" id="KW-1133">Transmembrane helix</keyword>
<organism evidence="8 9">
    <name type="scientific">Modicella reniformis</name>
    <dbReference type="NCBI Taxonomy" id="1440133"/>
    <lineage>
        <taxon>Eukaryota</taxon>
        <taxon>Fungi</taxon>
        <taxon>Fungi incertae sedis</taxon>
        <taxon>Mucoromycota</taxon>
        <taxon>Mortierellomycotina</taxon>
        <taxon>Mortierellomycetes</taxon>
        <taxon>Mortierellales</taxon>
        <taxon>Mortierellaceae</taxon>
        <taxon>Modicella</taxon>
    </lineage>
</organism>
<dbReference type="PANTHER" id="PTHR12270">
    <property type="entry name" value="GLYCOSYLTRANSFERASE-RELATED"/>
    <property type="match status" value="1"/>
</dbReference>
<dbReference type="GO" id="GO:0016020">
    <property type="term" value="C:membrane"/>
    <property type="evidence" value="ECO:0007669"/>
    <property type="project" value="UniProtKB-SubCell"/>
</dbReference>
<evidence type="ECO:0000256" key="1">
    <source>
        <dbReference type="ARBA" id="ARBA00004606"/>
    </source>
</evidence>
<comment type="subcellular location">
    <subcellularLocation>
        <location evidence="1">Membrane</location>
        <topology evidence="1">Single-pass type II membrane protein</topology>
    </subcellularLocation>
</comment>
<dbReference type="AlphaFoldDB" id="A0A9P6MK35"/>
<evidence type="ECO:0000313" key="8">
    <source>
        <dbReference type="EMBL" id="KAG0004265.1"/>
    </source>
</evidence>
<dbReference type="Pfam" id="PF13896">
    <property type="entry name" value="Glyco_transf_49"/>
    <property type="match status" value="2"/>
</dbReference>
<protein>
    <recommendedName>
        <fullName evidence="10">Glycosyltransferase family 49 protein</fullName>
    </recommendedName>
</protein>
<keyword evidence="3" id="KW-0735">Signal-anchor</keyword>
<evidence type="ECO:0000256" key="4">
    <source>
        <dbReference type="ARBA" id="ARBA00022989"/>
    </source>
</evidence>
<dbReference type="GO" id="GO:0015020">
    <property type="term" value="F:glucuronosyltransferase activity"/>
    <property type="evidence" value="ECO:0007669"/>
    <property type="project" value="TreeGrafter"/>
</dbReference>
<keyword evidence="5 7" id="KW-0472">Membrane</keyword>
<dbReference type="EMBL" id="JAAAHW010000279">
    <property type="protein sequence ID" value="KAG0004265.1"/>
    <property type="molecule type" value="Genomic_DNA"/>
</dbReference>
<gene>
    <name evidence="8" type="ORF">BGZ65_000687</name>
</gene>
<dbReference type="PANTHER" id="PTHR12270:SF25">
    <property type="entry name" value="GLYCOSYLTRANSFERASE-LIKE PROTEIN LARGE"/>
    <property type="match status" value="1"/>
</dbReference>
<comment type="caution">
    <text evidence="8">The sequence shown here is derived from an EMBL/GenBank/DDBJ whole genome shotgun (WGS) entry which is preliminary data.</text>
</comment>
<keyword evidence="9" id="KW-1185">Reference proteome</keyword>
<dbReference type="GO" id="GO:0042285">
    <property type="term" value="F:xylosyltransferase activity"/>
    <property type="evidence" value="ECO:0007669"/>
    <property type="project" value="TreeGrafter"/>
</dbReference>
<keyword evidence="2 7" id="KW-0812">Transmembrane</keyword>
<dbReference type="GO" id="GO:0035269">
    <property type="term" value="P:protein O-linked glycosylation via mannose"/>
    <property type="evidence" value="ECO:0007669"/>
    <property type="project" value="TreeGrafter"/>
</dbReference>
<name>A0A9P6MK35_9FUNG</name>
<evidence type="ECO:0000256" key="7">
    <source>
        <dbReference type="SAM" id="Phobius"/>
    </source>
</evidence>
<evidence type="ECO:0000256" key="5">
    <source>
        <dbReference type="ARBA" id="ARBA00023136"/>
    </source>
</evidence>
<proteinExistence type="predicted"/>
<evidence type="ECO:0000256" key="2">
    <source>
        <dbReference type="ARBA" id="ARBA00022692"/>
    </source>
</evidence>
<sequence>MAVAVSGNLCTCLLRYFVLGLLASSVMYTTSTLMFPNWSSEDLRKNAAGLIQRGAGAAGVSPGSLSWIDAQTPTFEIESIHYSKQKMAIQPVNRQDVPPDSNSQHLVDEDFYLSKVFSTAMQPSKVIPYYFRAEGNFDREEVTITTLITENRFGVFKKLVLNYRGPISVSIWIRDDEFKDQHFQALHDLYESEPLLRQYVDMHVVVDRFDFQLNMWRNVARLFARTDYFMLLDVDFHICTDLRKHLKENPLAMKLLREGSALILPAFEYTHEEDGVDSATFPTIKKDVEQLVKNKNLMAFHSAKFVPGHGATDYPKWYATDEIYKVTEFNYKYEPYVILKKEGTPWCDERFVGYGANKAACLYEIYVSGIDYYVLPRDFLIHQSHAYPESKRSGGRKLNAELYAAFRDELCFRYAKAMYFANELGTSKAVNMKAQCSTLKGFKSALDAFSLMWPTNPPPVTLPGGRS</sequence>
<reference evidence="8" key="1">
    <citation type="journal article" date="2020" name="Fungal Divers.">
        <title>Resolving the Mortierellaceae phylogeny through synthesis of multi-gene phylogenetics and phylogenomics.</title>
        <authorList>
            <person name="Vandepol N."/>
            <person name="Liber J."/>
            <person name="Desiro A."/>
            <person name="Na H."/>
            <person name="Kennedy M."/>
            <person name="Barry K."/>
            <person name="Grigoriev I.V."/>
            <person name="Miller A.N."/>
            <person name="O'Donnell K."/>
            <person name="Stajich J.E."/>
            <person name="Bonito G."/>
        </authorList>
    </citation>
    <scope>NUCLEOTIDE SEQUENCE</scope>
    <source>
        <strain evidence="8">MES-2147</strain>
    </source>
</reference>
<feature type="transmembrane region" description="Helical" evidence="7">
    <location>
        <begin position="13"/>
        <end position="35"/>
    </location>
</feature>
<dbReference type="OrthoDB" id="411524at2759"/>
<dbReference type="Proteomes" id="UP000749646">
    <property type="component" value="Unassembled WGS sequence"/>
</dbReference>